<evidence type="ECO:0000256" key="1">
    <source>
        <dbReference type="SAM" id="MobiDB-lite"/>
    </source>
</evidence>
<feature type="non-terminal residue" evidence="2">
    <location>
        <position position="929"/>
    </location>
</feature>
<feature type="compositionally biased region" description="Basic and acidic residues" evidence="1">
    <location>
        <begin position="34"/>
        <end position="45"/>
    </location>
</feature>
<dbReference type="AlphaFoldDB" id="A0A9P4QEX6"/>
<proteinExistence type="predicted"/>
<evidence type="ECO:0008006" key="4">
    <source>
        <dbReference type="Google" id="ProtNLM"/>
    </source>
</evidence>
<feature type="compositionally biased region" description="Basic and acidic residues" evidence="1">
    <location>
        <begin position="537"/>
        <end position="558"/>
    </location>
</feature>
<sequence>MSAPTIPPRPQRAQAGPTAVQQQIPQIPPRPVRKSFDLETEREFSSRSPLNDRPPSASNGNLYSHTNTSGSEIRRPPSVSLPSIGQEGNEYASFDQLPPEAHGVAPDITAEERDPDQTEQVRHATGLPMHAPIASVAQSTAKARIQPVTRTDSSQAAAAGVGKTPPASSKLNPTNEGGETLSRTTSREKHSLRERASFNRSSASLPKDASTPRPPSIYADDEEHGIPEIGMQIPLLKHAGDVQAPSPSPAQTQFAPGIGFFNDGTPRNHHRKRSSRQEFRYEDQYGRSHEYHDQFEKSWAAKHPKEAAREEKAAQLPRPESALTSAELNRLVNQDEDVASSNARDAISTPSQEIGWAATDQYASRMSSPRPSPLPYADRKKRSSSGNQTAIESPLRKSSRPDEGFPIDRKGSSDRAMESEDDGGWFDERGSGIPILASDELTKRPSSAFLQPAVNPEGDRPSSEADDDYAHSRSRRNSSQANSRPTSRPGSRPSSIHGNVHGSHGLHRFISHEDAHAGSGVGTPLEEIEEYEPLFPEDDKYVKPKATDKIKKRPDLARHHFPSQDIWEDTPDSLKYETYVQTPEPERTSRDLLSSETDKSATASAFETPAQEANRRSDNDKHSMLNDSKTFAKPKYKGGVQDEVSRPGVQRFPSSDIWEDTPESMLHVTTVSGPQEDELMSPSEEKSAITAAPSSQSDPTDKATTGTRPQIPTRPGRKSKLSEEMRPEGAEATTDEPTAKDVSPTKTQAPSIPDRPKPAVPNRPARKLATEEANGAPLDKSISAGSTGSQETVREAPPVAKAKPSVPARPTGSKIAALQAGFMQDLNSRLKLGPQGPPPKAKEVEPEAEVEKAPLADARKSRAKGPPRRKPAASPSPSENSGAGFSFVTPVTMWTIDESDELNVPADEAGPDTDGLNAEKIITANVSKN</sequence>
<dbReference type="OrthoDB" id="5386574at2759"/>
<feature type="compositionally biased region" description="Basic and acidic residues" evidence="1">
    <location>
        <begin position="399"/>
        <end position="418"/>
    </location>
</feature>
<feature type="compositionally biased region" description="Polar residues" evidence="1">
    <location>
        <begin position="591"/>
        <end position="605"/>
    </location>
</feature>
<organism evidence="2 3">
    <name type="scientific">Polychaeton citri CBS 116435</name>
    <dbReference type="NCBI Taxonomy" id="1314669"/>
    <lineage>
        <taxon>Eukaryota</taxon>
        <taxon>Fungi</taxon>
        <taxon>Dikarya</taxon>
        <taxon>Ascomycota</taxon>
        <taxon>Pezizomycotina</taxon>
        <taxon>Dothideomycetes</taxon>
        <taxon>Dothideomycetidae</taxon>
        <taxon>Capnodiales</taxon>
        <taxon>Capnodiaceae</taxon>
        <taxon>Polychaeton</taxon>
    </lineage>
</organism>
<gene>
    <name evidence="2" type="ORF">K431DRAFT_208322</name>
</gene>
<dbReference type="Pfam" id="PF11489">
    <property type="entry name" value="Aim21"/>
    <property type="match status" value="1"/>
</dbReference>
<accession>A0A9P4QEX6</accession>
<feature type="compositionally biased region" description="Pro residues" evidence="1">
    <location>
        <begin position="1"/>
        <end position="10"/>
    </location>
</feature>
<name>A0A9P4QEX6_9PEZI</name>
<feature type="compositionally biased region" description="Basic and acidic residues" evidence="1">
    <location>
        <begin position="613"/>
        <end position="624"/>
    </location>
</feature>
<feature type="compositionally biased region" description="Basic and acidic residues" evidence="1">
    <location>
        <begin position="275"/>
        <end position="296"/>
    </location>
</feature>
<dbReference type="InterPro" id="IPR021582">
    <property type="entry name" value="Aim21"/>
</dbReference>
<feature type="compositionally biased region" description="Low complexity" evidence="1">
    <location>
        <begin position="796"/>
        <end position="808"/>
    </location>
</feature>
<feature type="compositionally biased region" description="Polar residues" evidence="1">
    <location>
        <begin position="339"/>
        <end position="352"/>
    </location>
</feature>
<feature type="compositionally biased region" description="Basic and acidic residues" evidence="1">
    <location>
        <begin position="457"/>
        <end position="471"/>
    </location>
</feature>
<feature type="compositionally biased region" description="Basic residues" evidence="1">
    <location>
        <begin position="861"/>
        <end position="871"/>
    </location>
</feature>
<feature type="compositionally biased region" description="Basic and acidic residues" evidence="1">
    <location>
        <begin position="303"/>
        <end position="313"/>
    </location>
</feature>
<evidence type="ECO:0000313" key="2">
    <source>
        <dbReference type="EMBL" id="KAF2724985.1"/>
    </source>
</evidence>
<feature type="region of interest" description="Disordered" evidence="1">
    <location>
        <begin position="901"/>
        <end position="929"/>
    </location>
</feature>
<comment type="caution">
    <text evidence="2">The sequence shown here is derived from an EMBL/GenBank/DDBJ whole genome shotgun (WGS) entry which is preliminary data.</text>
</comment>
<feature type="compositionally biased region" description="Low complexity" evidence="1">
    <location>
        <begin position="477"/>
        <end position="495"/>
    </location>
</feature>
<dbReference type="EMBL" id="MU003769">
    <property type="protein sequence ID" value="KAF2724985.1"/>
    <property type="molecule type" value="Genomic_DNA"/>
</dbReference>
<feature type="compositionally biased region" description="Polar residues" evidence="1">
    <location>
        <begin position="166"/>
        <end position="184"/>
    </location>
</feature>
<keyword evidence="3" id="KW-1185">Reference proteome</keyword>
<feature type="compositionally biased region" description="Polar residues" evidence="1">
    <location>
        <begin position="56"/>
        <end position="71"/>
    </location>
</feature>
<evidence type="ECO:0000313" key="3">
    <source>
        <dbReference type="Proteomes" id="UP000799441"/>
    </source>
</evidence>
<feature type="compositionally biased region" description="Basic and acidic residues" evidence="1">
    <location>
        <begin position="720"/>
        <end position="729"/>
    </location>
</feature>
<feature type="compositionally biased region" description="Acidic residues" evidence="1">
    <location>
        <begin position="526"/>
        <end position="536"/>
    </location>
</feature>
<feature type="compositionally biased region" description="Basic and acidic residues" evidence="1">
    <location>
        <begin position="185"/>
        <end position="197"/>
    </location>
</feature>
<feature type="compositionally biased region" description="Basic and acidic residues" evidence="1">
    <location>
        <begin position="110"/>
        <end position="122"/>
    </location>
</feature>
<feature type="region of interest" description="Disordered" evidence="1">
    <location>
        <begin position="1"/>
        <end position="225"/>
    </location>
</feature>
<dbReference type="Proteomes" id="UP000799441">
    <property type="component" value="Unassembled WGS sequence"/>
</dbReference>
<feature type="compositionally biased region" description="Polar residues" evidence="1">
    <location>
        <begin position="692"/>
        <end position="710"/>
    </location>
</feature>
<feature type="region of interest" description="Disordered" evidence="1">
    <location>
        <begin position="240"/>
        <end position="886"/>
    </location>
</feature>
<reference evidence="2" key="1">
    <citation type="journal article" date="2020" name="Stud. Mycol.">
        <title>101 Dothideomycetes genomes: a test case for predicting lifestyles and emergence of pathogens.</title>
        <authorList>
            <person name="Haridas S."/>
            <person name="Albert R."/>
            <person name="Binder M."/>
            <person name="Bloem J."/>
            <person name="Labutti K."/>
            <person name="Salamov A."/>
            <person name="Andreopoulos B."/>
            <person name="Baker S."/>
            <person name="Barry K."/>
            <person name="Bills G."/>
            <person name="Bluhm B."/>
            <person name="Cannon C."/>
            <person name="Castanera R."/>
            <person name="Culley D."/>
            <person name="Daum C."/>
            <person name="Ezra D."/>
            <person name="Gonzalez J."/>
            <person name="Henrissat B."/>
            <person name="Kuo A."/>
            <person name="Liang C."/>
            <person name="Lipzen A."/>
            <person name="Lutzoni F."/>
            <person name="Magnuson J."/>
            <person name="Mondo S."/>
            <person name="Nolan M."/>
            <person name="Ohm R."/>
            <person name="Pangilinan J."/>
            <person name="Park H.-J."/>
            <person name="Ramirez L."/>
            <person name="Alfaro M."/>
            <person name="Sun H."/>
            <person name="Tritt A."/>
            <person name="Yoshinaga Y."/>
            <person name="Zwiers L.-H."/>
            <person name="Turgeon B."/>
            <person name="Goodwin S."/>
            <person name="Spatafora J."/>
            <person name="Crous P."/>
            <person name="Grigoriev I."/>
        </authorList>
    </citation>
    <scope>NUCLEOTIDE SEQUENCE</scope>
    <source>
        <strain evidence="2">CBS 116435</strain>
    </source>
</reference>
<feature type="compositionally biased region" description="Basic and acidic residues" evidence="1">
    <location>
        <begin position="840"/>
        <end position="860"/>
    </location>
</feature>
<protein>
    <recommendedName>
        <fullName evidence="4">Altered inheritance of mitochondria protein 21</fullName>
    </recommendedName>
</protein>